<accession>A0A0C2YJB6</accession>
<dbReference type="OrthoDB" id="3360976at2759"/>
<dbReference type="Proteomes" id="UP000053424">
    <property type="component" value="Unassembled WGS sequence"/>
</dbReference>
<evidence type="ECO:0000313" key="2">
    <source>
        <dbReference type="EMBL" id="KIM49873.1"/>
    </source>
</evidence>
<proteinExistence type="predicted"/>
<feature type="domain" description="DUF6593" evidence="1">
    <location>
        <begin position="16"/>
        <end position="181"/>
    </location>
</feature>
<organism evidence="2 3">
    <name type="scientific">Hebeloma cylindrosporum</name>
    <dbReference type="NCBI Taxonomy" id="76867"/>
    <lineage>
        <taxon>Eukaryota</taxon>
        <taxon>Fungi</taxon>
        <taxon>Dikarya</taxon>
        <taxon>Basidiomycota</taxon>
        <taxon>Agaricomycotina</taxon>
        <taxon>Agaricomycetes</taxon>
        <taxon>Agaricomycetidae</taxon>
        <taxon>Agaricales</taxon>
        <taxon>Agaricineae</taxon>
        <taxon>Hymenogastraceae</taxon>
        <taxon>Hebeloma</taxon>
    </lineage>
</organism>
<reference evidence="2 3" key="1">
    <citation type="submission" date="2014-04" db="EMBL/GenBank/DDBJ databases">
        <authorList>
            <consortium name="DOE Joint Genome Institute"/>
            <person name="Kuo A."/>
            <person name="Gay G."/>
            <person name="Dore J."/>
            <person name="Kohler A."/>
            <person name="Nagy L.G."/>
            <person name="Floudas D."/>
            <person name="Copeland A."/>
            <person name="Barry K.W."/>
            <person name="Cichocki N."/>
            <person name="Veneault-Fourrey C."/>
            <person name="LaButti K."/>
            <person name="Lindquist E.A."/>
            <person name="Lipzen A."/>
            <person name="Lundell T."/>
            <person name="Morin E."/>
            <person name="Murat C."/>
            <person name="Sun H."/>
            <person name="Tunlid A."/>
            <person name="Henrissat B."/>
            <person name="Grigoriev I.V."/>
            <person name="Hibbett D.S."/>
            <person name="Martin F."/>
            <person name="Nordberg H.P."/>
            <person name="Cantor M.N."/>
            <person name="Hua S.X."/>
        </authorList>
    </citation>
    <scope>NUCLEOTIDE SEQUENCE [LARGE SCALE GENOMIC DNA]</scope>
    <source>
        <strain evidence="3">h7</strain>
    </source>
</reference>
<dbReference type="EMBL" id="KN831768">
    <property type="protein sequence ID" value="KIM49873.1"/>
    <property type="molecule type" value="Genomic_DNA"/>
</dbReference>
<name>A0A0C2YJB6_HEBCY</name>
<evidence type="ECO:0000259" key="1">
    <source>
        <dbReference type="Pfam" id="PF20236"/>
    </source>
</evidence>
<dbReference type="AlphaFoldDB" id="A0A0C2YJB6"/>
<dbReference type="Pfam" id="PF20236">
    <property type="entry name" value="DUF6593"/>
    <property type="match status" value="1"/>
</dbReference>
<keyword evidence="3" id="KW-1185">Reference proteome</keyword>
<dbReference type="STRING" id="686832.A0A0C2YJB6"/>
<dbReference type="HOGENOM" id="CLU_084280_4_1_1"/>
<evidence type="ECO:0000313" key="3">
    <source>
        <dbReference type="Proteomes" id="UP000053424"/>
    </source>
</evidence>
<reference evidence="3" key="2">
    <citation type="submission" date="2015-01" db="EMBL/GenBank/DDBJ databases">
        <title>Evolutionary Origins and Diversification of the Mycorrhizal Mutualists.</title>
        <authorList>
            <consortium name="DOE Joint Genome Institute"/>
            <consortium name="Mycorrhizal Genomics Consortium"/>
            <person name="Kohler A."/>
            <person name="Kuo A."/>
            <person name="Nagy L.G."/>
            <person name="Floudas D."/>
            <person name="Copeland A."/>
            <person name="Barry K.W."/>
            <person name="Cichocki N."/>
            <person name="Veneault-Fourrey C."/>
            <person name="LaButti K."/>
            <person name="Lindquist E.A."/>
            <person name="Lipzen A."/>
            <person name="Lundell T."/>
            <person name="Morin E."/>
            <person name="Murat C."/>
            <person name="Riley R."/>
            <person name="Ohm R."/>
            <person name="Sun H."/>
            <person name="Tunlid A."/>
            <person name="Henrissat B."/>
            <person name="Grigoriev I.V."/>
            <person name="Hibbett D.S."/>
            <person name="Martin F."/>
        </authorList>
    </citation>
    <scope>NUCLEOTIDE SEQUENCE [LARGE SCALE GENOMIC DNA]</scope>
    <source>
        <strain evidence="3">h7</strain>
    </source>
</reference>
<dbReference type="InterPro" id="IPR046528">
    <property type="entry name" value="DUF6593"/>
</dbReference>
<sequence>MSYNHLTLSSKKAWDSTYRTQEGQVIYKVESATPILGARTMKISKIIPSFSDREAQRSRDSFAHLATIEYHTIRSSRIRMGGLDVATNDYFRREGWGLTTLGRDRVFTGPDGREYLWKLGERSCKLFLNDSAKTPVARFHRRRLGIIGAARPASLEIFTAGKDMVDLIVVTGVYMEKLRKDKETTNNAGA</sequence>
<gene>
    <name evidence="2" type="ORF">M413DRAFT_439002</name>
</gene>
<protein>
    <recommendedName>
        <fullName evidence="1">DUF6593 domain-containing protein</fullName>
    </recommendedName>
</protein>